<accession>A0A6J5NI79</accession>
<dbReference type="EMBL" id="LR796670">
    <property type="protein sequence ID" value="CAB4159500.1"/>
    <property type="molecule type" value="Genomic_DNA"/>
</dbReference>
<name>A0A6J5NI79_9CAUD</name>
<protein>
    <submittedName>
        <fullName evidence="1">Uncharacterized protein</fullName>
    </submittedName>
</protein>
<proteinExistence type="predicted"/>
<gene>
    <name evidence="1" type="ORF">UFOVP699_236</name>
</gene>
<sequence>MKDKEVSATSTALRFQLQDRILKKIDVIRENVTLSKGSDQDGYLQMLLMVDEDLDDVLLNWEYNSIDPRFSKFSEDDLDDLDDDY</sequence>
<organism evidence="1">
    <name type="scientific">uncultured Caudovirales phage</name>
    <dbReference type="NCBI Taxonomy" id="2100421"/>
    <lineage>
        <taxon>Viruses</taxon>
        <taxon>Duplodnaviria</taxon>
        <taxon>Heunggongvirae</taxon>
        <taxon>Uroviricota</taxon>
        <taxon>Caudoviricetes</taxon>
        <taxon>Peduoviridae</taxon>
        <taxon>Maltschvirus</taxon>
        <taxon>Maltschvirus maltsch</taxon>
    </lineage>
</organism>
<reference evidence="1" key="1">
    <citation type="submission" date="2020-04" db="EMBL/GenBank/DDBJ databases">
        <authorList>
            <person name="Chiriac C."/>
            <person name="Salcher M."/>
            <person name="Ghai R."/>
            <person name="Kavagutti S V."/>
        </authorList>
    </citation>
    <scope>NUCLEOTIDE SEQUENCE</scope>
</reference>
<evidence type="ECO:0000313" key="1">
    <source>
        <dbReference type="EMBL" id="CAB4159500.1"/>
    </source>
</evidence>